<evidence type="ECO:0000313" key="5">
    <source>
        <dbReference type="EMBL" id="RNB75310.1"/>
    </source>
</evidence>
<dbReference type="PANTHER" id="PTHR30619:SF1">
    <property type="entry name" value="RECOMBINATION PROTEIN 2"/>
    <property type="match status" value="1"/>
</dbReference>
<dbReference type="RefSeq" id="WP_122908276.1">
    <property type="nucleotide sequence ID" value="NZ_CBCSBE010000001.1"/>
</dbReference>
<dbReference type="Gene3D" id="3.60.15.10">
    <property type="entry name" value="Ribonuclease Z/Hydroxyacylglutathione hydrolase-like"/>
    <property type="match status" value="1"/>
</dbReference>
<organism evidence="5 6">
    <name type="scientific">Brevibacillus invocatus</name>
    <dbReference type="NCBI Taxonomy" id="173959"/>
    <lineage>
        <taxon>Bacteria</taxon>
        <taxon>Bacillati</taxon>
        <taxon>Bacillota</taxon>
        <taxon>Bacilli</taxon>
        <taxon>Bacillales</taxon>
        <taxon>Paenibacillaceae</taxon>
        <taxon>Brevibacillus</taxon>
    </lineage>
</organism>
<dbReference type="Pfam" id="PF00753">
    <property type="entry name" value="Lactamase_B"/>
    <property type="match status" value="1"/>
</dbReference>
<evidence type="ECO:0000256" key="3">
    <source>
        <dbReference type="ARBA" id="ARBA00048505"/>
    </source>
</evidence>
<dbReference type="PROSITE" id="PS51257">
    <property type="entry name" value="PROKAR_LIPOPROTEIN"/>
    <property type="match status" value="1"/>
</dbReference>
<dbReference type="EMBL" id="RHHR01000010">
    <property type="protein sequence ID" value="RNB75310.1"/>
    <property type="molecule type" value="Genomic_DNA"/>
</dbReference>
<dbReference type="InterPro" id="IPR052159">
    <property type="entry name" value="Competence_DNA_uptake"/>
</dbReference>
<keyword evidence="5" id="KW-0378">Hydrolase</keyword>
<reference evidence="5 6" key="1">
    <citation type="submission" date="2018-10" db="EMBL/GenBank/DDBJ databases">
        <title>Phylogenomics of Brevibacillus.</title>
        <authorList>
            <person name="Dunlap C."/>
        </authorList>
    </citation>
    <scope>NUCLEOTIDE SEQUENCE [LARGE SCALE GENOMIC DNA]</scope>
    <source>
        <strain evidence="5 6">JCM 12215</strain>
    </source>
</reference>
<gene>
    <name evidence="5" type="ORF">EDM52_06905</name>
</gene>
<evidence type="ECO:0000259" key="4">
    <source>
        <dbReference type="Pfam" id="PF00753"/>
    </source>
</evidence>
<dbReference type="Proteomes" id="UP000282028">
    <property type="component" value="Unassembled WGS sequence"/>
</dbReference>
<dbReference type="GO" id="GO:0016787">
    <property type="term" value="F:hydrolase activity"/>
    <property type="evidence" value="ECO:0007669"/>
    <property type="project" value="UniProtKB-KW"/>
</dbReference>
<dbReference type="AlphaFoldDB" id="A0A3M8CHY7"/>
<comment type="catalytic activity">
    <reaction evidence="3">
        <text>3',5'-cyclic UMP + H2O = UMP + H(+)</text>
        <dbReference type="Rhea" id="RHEA:70575"/>
        <dbReference type="ChEBI" id="CHEBI:15377"/>
        <dbReference type="ChEBI" id="CHEBI:15378"/>
        <dbReference type="ChEBI" id="CHEBI:57865"/>
        <dbReference type="ChEBI" id="CHEBI:184387"/>
    </reaction>
    <physiologicalReaction direction="left-to-right" evidence="3">
        <dbReference type="Rhea" id="RHEA:70576"/>
    </physiologicalReaction>
</comment>
<proteinExistence type="predicted"/>
<dbReference type="OrthoDB" id="9761531at2"/>
<feature type="domain" description="Metallo-beta-lactamase" evidence="4">
    <location>
        <begin position="63"/>
        <end position="252"/>
    </location>
</feature>
<comment type="caution">
    <text evidence="5">The sequence shown here is derived from an EMBL/GenBank/DDBJ whole genome shotgun (WGS) entry which is preliminary data.</text>
</comment>
<evidence type="ECO:0000256" key="1">
    <source>
        <dbReference type="ARBA" id="ARBA00034221"/>
    </source>
</evidence>
<evidence type="ECO:0000256" key="2">
    <source>
        <dbReference type="ARBA" id="ARBA00034301"/>
    </source>
</evidence>
<dbReference type="InterPro" id="IPR036866">
    <property type="entry name" value="RibonucZ/Hydroxyglut_hydro"/>
</dbReference>
<dbReference type="SUPFAM" id="SSF56281">
    <property type="entry name" value="Metallo-hydrolase/oxidoreductase"/>
    <property type="match status" value="1"/>
</dbReference>
<comment type="function">
    <text evidence="2">Counteracts the endogenous Pycsar antiviral defense system. Phosphodiesterase that enables metal-dependent hydrolysis of host cyclic nucleotide Pycsar defense signals such as cCMP and cUMP.</text>
</comment>
<name>A0A3M8CHY7_9BACL</name>
<dbReference type="PANTHER" id="PTHR30619">
    <property type="entry name" value="DNA INTERNALIZATION/COMPETENCE PROTEIN COMEC/REC2"/>
    <property type="match status" value="1"/>
</dbReference>
<comment type="catalytic activity">
    <reaction evidence="1">
        <text>3',5'-cyclic CMP + H2O = CMP + H(+)</text>
        <dbReference type="Rhea" id="RHEA:72675"/>
        <dbReference type="ChEBI" id="CHEBI:15377"/>
        <dbReference type="ChEBI" id="CHEBI:15378"/>
        <dbReference type="ChEBI" id="CHEBI:58003"/>
        <dbReference type="ChEBI" id="CHEBI:60377"/>
    </reaction>
    <physiologicalReaction direction="left-to-right" evidence="1">
        <dbReference type="Rhea" id="RHEA:72676"/>
    </physiologicalReaction>
</comment>
<accession>A0A3M8CHY7</accession>
<evidence type="ECO:0000313" key="6">
    <source>
        <dbReference type="Proteomes" id="UP000282028"/>
    </source>
</evidence>
<keyword evidence="6" id="KW-1185">Reference proteome</keyword>
<sequence>MLGKTGWIRFFLGLCVILLISCSSVDSRLVQEVIKVDDPFASENERDFTGLVITYFALPHGESTLIRLPYPKAKTILIDTGSEEDWPVLQERLLERHVTRLDYVVLTNDQPEHAGGYPFLAEKLVIDKLIVPKLIEPVIRHAVSLKPDQKRLDVTDNQVLELDDEVSIRALSPNEPLFLSPQNNSLVFQLRHLELNFLFTSGINEKAEERLLERHANELKSVVLKVGDQGSNQASSQPFLTQVDPQVAIIQTGKTREEMKDNQTEVLERLGESWAETYLTSQDGSITILSNGKDYRVLKQQ</sequence>
<dbReference type="InterPro" id="IPR001279">
    <property type="entry name" value="Metallo-B-lactamas"/>
</dbReference>
<protein>
    <submittedName>
        <fullName evidence="5">MBL fold metallo-hydrolase</fullName>
    </submittedName>
</protein>